<evidence type="ECO:0000313" key="3">
    <source>
        <dbReference type="EMBL" id="QDO97508.1"/>
    </source>
</evidence>
<organism evidence="3 4">
    <name type="scientific">Ferrovibrio terrae</name>
    <dbReference type="NCBI Taxonomy" id="2594003"/>
    <lineage>
        <taxon>Bacteria</taxon>
        <taxon>Pseudomonadati</taxon>
        <taxon>Pseudomonadota</taxon>
        <taxon>Alphaproteobacteria</taxon>
        <taxon>Rhodospirillales</taxon>
        <taxon>Rhodospirillaceae</taxon>
        <taxon>Ferrovibrio</taxon>
    </lineage>
</organism>
<proteinExistence type="predicted"/>
<sequence>MKKSTIVALALTGFVAMGCSNMNNTQQRAVSGGAMGAAGGAAIGLLTGHTVAGALIGAAAGTAGGLIVDSNEKSNGRQ</sequence>
<feature type="chain" id="PRO_5022136974" description="YMGG-like Gly-zipper domain-containing protein" evidence="1">
    <location>
        <begin position="19"/>
        <end position="78"/>
    </location>
</feature>
<dbReference type="RefSeq" id="WP_144068489.1">
    <property type="nucleotide sequence ID" value="NZ_CP041636.1"/>
</dbReference>
<evidence type="ECO:0000256" key="1">
    <source>
        <dbReference type="SAM" id="SignalP"/>
    </source>
</evidence>
<dbReference type="InterPro" id="IPR027367">
    <property type="entry name" value="Gly-zipper_YMGG"/>
</dbReference>
<keyword evidence="1" id="KW-0732">Signal</keyword>
<gene>
    <name evidence="3" type="ORF">FNB15_09625</name>
</gene>
<reference evidence="3 4" key="1">
    <citation type="submission" date="2019-07" db="EMBL/GenBank/DDBJ databases">
        <title>Genome sequencing for Ferrovibrio sp. K5.</title>
        <authorList>
            <person name="Park S.-J."/>
        </authorList>
    </citation>
    <scope>NUCLEOTIDE SEQUENCE [LARGE SCALE GENOMIC DNA]</scope>
    <source>
        <strain evidence="3 4">K5</strain>
    </source>
</reference>
<dbReference type="KEGG" id="fer:FNB15_09625"/>
<dbReference type="PROSITE" id="PS51257">
    <property type="entry name" value="PROKAR_LIPOPROTEIN"/>
    <property type="match status" value="1"/>
</dbReference>
<dbReference type="AlphaFoldDB" id="A0A516H160"/>
<feature type="signal peptide" evidence="1">
    <location>
        <begin position="1"/>
        <end position="18"/>
    </location>
</feature>
<accession>A0A516H160</accession>
<dbReference type="Proteomes" id="UP000317496">
    <property type="component" value="Chromosome"/>
</dbReference>
<keyword evidence="4" id="KW-1185">Reference proteome</keyword>
<feature type="domain" description="YMGG-like Gly-zipper" evidence="2">
    <location>
        <begin position="27"/>
        <end position="69"/>
    </location>
</feature>
<dbReference type="Pfam" id="PF13441">
    <property type="entry name" value="Gly-zipper_YMGG"/>
    <property type="match status" value="1"/>
</dbReference>
<name>A0A516H160_9PROT</name>
<evidence type="ECO:0000313" key="4">
    <source>
        <dbReference type="Proteomes" id="UP000317496"/>
    </source>
</evidence>
<protein>
    <recommendedName>
        <fullName evidence="2">YMGG-like Gly-zipper domain-containing protein</fullName>
    </recommendedName>
</protein>
<evidence type="ECO:0000259" key="2">
    <source>
        <dbReference type="Pfam" id="PF13441"/>
    </source>
</evidence>
<dbReference type="EMBL" id="CP041636">
    <property type="protein sequence ID" value="QDO97508.1"/>
    <property type="molecule type" value="Genomic_DNA"/>
</dbReference>